<keyword evidence="1" id="KW-0812">Transmembrane</keyword>
<accession>A0A2J6S1P2</accession>
<dbReference type="EMBL" id="KZ613941">
    <property type="protein sequence ID" value="PMD44675.1"/>
    <property type="molecule type" value="Genomic_DNA"/>
</dbReference>
<feature type="transmembrane region" description="Helical" evidence="1">
    <location>
        <begin position="244"/>
        <end position="267"/>
    </location>
</feature>
<evidence type="ECO:0000313" key="3">
    <source>
        <dbReference type="EMBL" id="PMD44675.1"/>
    </source>
</evidence>
<dbReference type="PANTHER" id="PTHR24148">
    <property type="entry name" value="ANKYRIN REPEAT DOMAIN-CONTAINING PROTEIN 39 HOMOLOG-RELATED"/>
    <property type="match status" value="1"/>
</dbReference>
<feature type="domain" description="Heterokaryon incompatibility" evidence="2">
    <location>
        <begin position="399"/>
        <end position="539"/>
    </location>
</feature>
<keyword evidence="4" id="KW-1185">Reference proteome</keyword>
<dbReference type="InterPro" id="IPR052895">
    <property type="entry name" value="HetReg/Transcr_Mod"/>
</dbReference>
<feature type="transmembrane region" description="Helical" evidence="1">
    <location>
        <begin position="322"/>
        <end position="343"/>
    </location>
</feature>
<evidence type="ECO:0000256" key="1">
    <source>
        <dbReference type="SAM" id="Phobius"/>
    </source>
</evidence>
<name>A0A2J6S1P2_HYAVF</name>
<organism evidence="3 4">
    <name type="scientific">Hyaloscypha variabilis (strain UAMH 11265 / GT02V1 / F)</name>
    <name type="common">Meliniomyces variabilis</name>
    <dbReference type="NCBI Taxonomy" id="1149755"/>
    <lineage>
        <taxon>Eukaryota</taxon>
        <taxon>Fungi</taxon>
        <taxon>Dikarya</taxon>
        <taxon>Ascomycota</taxon>
        <taxon>Pezizomycotina</taxon>
        <taxon>Leotiomycetes</taxon>
        <taxon>Helotiales</taxon>
        <taxon>Hyaloscyphaceae</taxon>
        <taxon>Hyaloscypha</taxon>
        <taxon>Hyaloscypha variabilis</taxon>
    </lineage>
</organism>
<dbReference type="OrthoDB" id="2157530at2759"/>
<keyword evidence="1" id="KW-0472">Membrane</keyword>
<dbReference type="STRING" id="1149755.A0A2J6S1P2"/>
<gene>
    <name evidence="3" type="ORF">L207DRAFT_509376</name>
</gene>
<feature type="transmembrane region" description="Helical" evidence="1">
    <location>
        <begin position="83"/>
        <end position="103"/>
    </location>
</feature>
<dbReference type="Proteomes" id="UP000235786">
    <property type="component" value="Unassembled WGS sequence"/>
</dbReference>
<proteinExistence type="predicted"/>
<feature type="transmembrane region" description="Helical" evidence="1">
    <location>
        <begin position="161"/>
        <end position="182"/>
    </location>
</feature>
<dbReference type="PANTHER" id="PTHR24148:SF64">
    <property type="entry name" value="HETEROKARYON INCOMPATIBILITY DOMAIN-CONTAINING PROTEIN"/>
    <property type="match status" value="1"/>
</dbReference>
<evidence type="ECO:0000259" key="2">
    <source>
        <dbReference type="Pfam" id="PF06985"/>
    </source>
</evidence>
<sequence>MDSQPEPTNPQAEEDDVERGTRLKTLTALDIANSPKAAKRRRKMHGVRAATLLHLAENLAPPSQQWLFFIVLVHVLDDFDNPTYIICFLHAITIWWFPGRFMVPLYLSLVGVDKYWQTDRPKDEVKISIRQFFIFTGLWYLNDPGLHLLCGQYVNIGAWNWALLPVVPGMLLPAVPGSLLMFEHLVTINYFVPEGERGVLMAILFRGCQILLPEYLHWLLYLGISSPQVGLDWRFAEWVYCTLWWWYFSIPIDVAYGICLMNSQFIHANTTLRVWGSAPSIILQRERLGTIWFALTCLVLLVAQWSFGFHIRLEFEFQNPSWHVALFWLLVFALATFFFVVRVRNDRRYESSKFHHRQLESEHGKNAIRLLRLHPKSLFGDGPIFCDLLHTSLEFAPAYTAISYTWGLPASYEVIQVDGLEFKVSPNVYSILRGKRSTNRNVILWIDSICINQEDAEEKSTQVGLMRRIFEEASSTIAWIGDTDPTDAKLAIDLLRKFDVVKAVPQLEKGLSSQELREWNAFWELMSSPWFERSWIVQEIAVATRPVLRYGGEEIPWETFARAISIISVSGMKTLFLFSYPFQKSGRLEDCSGLENGIIMENLRLASMNGDYLALKDMLKVGLMFKATLPIDKVYALLGIVLEGGVIHPDHSRTGAKKMKGDYAWEEMMKLLEQTNETRGYFSGTTRRAGNLMLRSPHFAIKQMFRWASDAFAFVERVSPEGEQSSLHVAPDYTRGHTAEGAYTMVAQDLVRKKDTFSFLHHAGIGRPRKVKGLPSWVPDCR</sequence>
<protein>
    <submittedName>
        <fullName evidence="3">HET-domain-containing protein</fullName>
    </submittedName>
</protein>
<dbReference type="Pfam" id="PF06985">
    <property type="entry name" value="HET"/>
    <property type="match status" value="1"/>
</dbReference>
<reference evidence="3 4" key="1">
    <citation type="submission" date="2016-04" db="EMBL/GenBank/DDBJ databases">
        <title>A degradative enzymes factory behind the ericoid mycorrhizal symbiosis.</title>
        <authorList>
            <consortium name="DOE Joint Genome Institute"/>
            <person name="Martino E."/>
            <person name="Morin E."/>
            <person name="Grelet G."/>
            <person name="Kuo A."/>
            <person name="Kohler A."/>
            <person name="Daghino S."/>
            <person name="Barry K."/>
            <person name="Choi C."/>
            <person name="Cichocki N."/>
            <person name="Clum A."/>
            <person name="Copeland A."/>
            <person name="Hainaut M."/>
            <person name="Haridas S."/>
            <person name="Labutti K."/>
            <person name="Lindquist E."/>
            <person name="Lipzen A."/>
            <person name="Khouja H.-R."/>
            <person name="Murat C."/>
            <person name="Ohm R."/>
            <person name="Olson A."/>
            <person name="Spatafora J."/>
            <person name="Veneault-Fourrey C."/>
            <person name="Henrissat B."/>
            <person name="Grigoriev I."/>
            <person name="Martin F."/>
            <person name="Perotto S."/>
        </authorList>
    </citation>
    <scope>NUCLEOTIDE SEQUENCE [LARGE SCALE GENOMIC DNA]</scope>
    <source>
        <strain evidence="3 4">F</strain>
    </source>
</reference>
<keyword evidence="1" id="KW-1133">Transmembrane helix</keyword>
<dbReference type="InterPro" id="IPR010730">
    <property type="entry name" value="HET"/>
</dbReference>
<evidence type="ECO:0000313" key="4">
    <source>
        <dbReference type="Proteomes" id="UP000235786"/>
    </source>
</evidence>
<feature type="transmembrane region" description="Helical" evidence="1">
    <location>
        <begin position="288"/>
        <end position="307"/>
    </location>
</feature>
<dbReference type="AlphaFoldDB" id="A0A2J6S1P2"/>